<evidence type="ECO:0000313" key="2">
    <source>
        <dbReference type="EMBL" id="KQJ82452.1"/>
    </source>
</evidence>
<organism evidence="2">
    <name type="scientific">Brachypodium distachyon</name>
    <name type="common">Purple false brome</name>
    <name type="synonym">Trachynia distachya</name>
    <dbReference type="NCBI Taxonomy" id="15368"/>
    <lineage>
        <taxon>Eukaryota</taxon>
        <taxon>Viridiplantae</taxon>
        <taxon>Streptophyta</taxon>
        <taxon>Embryophyta</taxon>
        <taxon>Tracheophyta</taxon>
        <taxon>Spermatophyta</taxon>
        <taxon>Magnoliopsida</taxon>
        <taxon>Liliopsida</taxon>
        <taxon>Poales</taxon>
        <taxon>Poaceae</taxon>
        <taxon>BOP clade</taxon>
        <taxon>Pooideae</taxon>
        <taxon>Stipodae</taxon>
        <taxon>Brachypodieae</taxon>
        <taxon>Brachypodium</taxon>
    </lineage>
</organism>
<sequence length="318" mass="33535">MVRSTSKFPGTITRQLFANFRTEPLRFSELVARTTDFVVWGAYACFLPVGPTCRVEQMELTSEAPLAASVRPRGWAWRPRRRPEHGRRARRSSGPSCSGGRPPLLCSASASSPEPFSGRHPLYLPLLALVFPKTRGMGLPRRSARTVCAWLFAPPRAPLLLRPGVRTAPRAARASACCSAAARPARPCPSSARAPPGDRGGGVDLNACAATRKCLRLAAESGVAHEAIDLELSVGGTNGRATTARAMARRAVARGAATEARAATGAAEQRRPRGAAGAAAKQQRARGARDGGPVEACGAAGAWPGSDEMATGWEQWPG</sequence>
<dbReference type="InParanoid" id="A0A0Q3E7X9"/>
<dbReference type="EnsemblPlants" id="KQJ82452">
    <property type="protein sequence ID" value="KQJ82452"/>
    <property type="gene ID" value="BRADI_5g09035v3"/>
</dbReference>
<keyword evidence="4" id="KW-1185">Reference proteome</keyword>
<feature type="region of interest" description="Disordered" evidence="1">
    <location>
        <begin position="260"/>
        <end position="318"/>
    </location>
</feature>
<gene>
    <name evidence="2" type="ORF">BRADI_5g09035v3</name>
</gene>
<evidence type="ECO:0000313" key="3">
    <source>
        <dbReference type="EnsemblPlants" id="KQJ82452"/>
    </source>
</evidence>
<dbReference type="Proteomes" id="UP000008810">
    <property type="component" value="Chromosome 5"/>
</dbReference>
<reference evidence="3" key="3">
    <citation type="submission" date="2018-08" db="UniProtKB">
        <authorList>
            <consortium name="EnsemblPlants"/>
        </authorList>
    </citation>
    <scope>IDENTIFICATION</scope>
    <source>
        <strain evidence="3">cv. Bd21</strain>
    </source>
</reference>
<dbReference type="EMBL" id="CM000884">
    <property type="protein sequence ID" value="KQJ82452.1"/>
    <property type="molecule type" value="Genomic_DNA"/>
</dbReference>
<feature type="region of interest" description="Disordered" evidence="1">
    <location>
        <begin position="79"/>
        <end position="101"/>
    </location>
</feature>
<dbReference type="Gramene" id="KQJ82452">
    <property type="protein sequence ID" value="KQJ82452"/>
    <property type="gene ID" value="BRADI_5g09035v3"/>
</dbReference>
<protein>
    <submittedName>
        <fullName evidence="2 3">Uncharacterized protein</fullName>
    </submittedName>
</protein>
<accession>A0A0Q3E7X9</accession>
<reference evidence="2 3" key="1">
    <citation type="journal article" date="2010" name="Nature">
        <title>Genome sequencing and analysis of the model grass Brachypodium distachyon.</title>
        <authorList>
            <consortium name="International Brachypodium Initiative"/>
        </authorList>
    </citation>
    <scope>NUCLEOTIDE SEQUENCE [LARGE SCALE GENOMIC DNA]</scope>
    <source>
        <strain evidence="2 3">Bd21</strain>
    </source>
</reference>
<evidence type="ECO:0000256" key="1">
    <source>
        <dbReference type="SAM" id="MobiDB-lite"/>
    </source>
</evidence>
<feature type="compositionally biased region" description="Basic residues" evidence="1">
    <location>
        <begin position="79"/>
        <end position="91"/>
    </location>
</feature>
<dbReference type="AlphaFoldDB" id="A0A0Q3E7X9"/>
<name>A0A0Q3E7X9_BRADI</name>
<feature type="compositionally biased region" description="Low complexity" evidence="1">
    <location>
        <begin position="92"/>
        <end position="101"/>
    </location>
</feature>
<evidence type="ECO:0000313" key="4">
    <source>
        <dbReference type="Proteomes" id="UP000008810"/>
    </source>
</evidence>
<proteinExistence type="predicted"/>
<reference evidence="2" key="2">
    <citation type="submission" date="2017-06" db="EMBL/GenBank/DDBJ databases">
        <title>WGS assembly of Brachypodium distachyon.</title>
        <authorList>
            <consortium name="The International Brachypodium Initiative"/>
            <person name="Lucas S."/>
            <person name="Harmon-Smith M."/>
            <person name="Lail K."/>
            <person name="Tice H."/>
            <person name="Grimwood J."/>
            <person name="Bruce D."/>
            <person name="Barry K."/>
            <person name="Shu S."/>
            <person name="Lindquist E."/>
            <person name="Wang M."/>
            <person name="Pitluck S."/>
            <person name="Vogel J.P."/>
            <person name="Garvin D.F."/>
            <person name="Mockler T.C."/>
            <person name="Schmutz J."/>
            <person name="Rokhsar D."/>
            <person name="Bevan M.W."/>
        </authorList>
    </citation>
    <scope>NUCLEOTIDE SEQUENCE</scope>
    <source>
        <strain evidence="2">Bd21</strain>
    </source>
</reference>